<dbReference type="PANTHER" id="PTHR30290:SF10">
    <property type="entry name" value="PERIPLASMIC OLIGOPEPTIDE-BINDING PROTEIN-RELATED"/>
    <property type="match status" value="1"/>
</dbReference>
<dbReference type="Proteomes" id="UP000824071">
    <property type="component" value="Unassembled WGS sequence"/>
</dbReference>
<dbReference type="EMBL" id="DVMW01000030">
    <property type="protein sequence ID" value="HIU35911.1"/>
    <property type="molecule type" value="Genomic_DNA"/>
</dbReference>
<dbReference type="SUPFAM" id="SSF53850">
    <property type="entry name" value="Periplasmic binding protein-like II"/>
    <property type="match status" value="1"/>
</dbReference>
<dbReference type="Gene3D" id="3.40.190.10">
    <property type="entry name" value="Periplasmic binding protein-like II"/>
    <property type="match status" value="1"/>
</dbReference>
<dbReference type="GO" id="GO:0042597">
    <property type="term" value="C:periplasmic space"/>
    <property type="evidence" value="ECO:0007669"/>
    <property type="project" value="UniProtKB-ARBA"/>
</dbReference>
<dbReference type="GO" id="GO:0015833">
    <property type="term" value="P:peptide transport"/>
    <property type="evidence" value="ECO:0007669"/>
    <property type="project" value="TreeGrafter"/>
</dbReference>
<dbReference type="PIRSF" id="PIRSF002741">
    <property type="entry name" value="MppA"/>
    <property type="match status" value="1"/>
</dbReference>
<protein>
    <submittedName>
        <fullName evidence="7">Peptide ABC transporter substrate-binding protein</fullName>
    </submittedName>
</protein>
<dbReference type="InterPro" id="IPR039424">
    <property type="entry name" value="SBP_5"/>
</dbReference>
<gene>
    <name evidence="7" type="ORF">IAC53_04795</name>
</gene>
<reference evidence="7" key="2">
    <citation type="journal article" date="2021" name="PeerJ">
        <title>Extensive microbial diversity within the chicken gut microbiome revealed by metagenomics and culture.</title>
        <authorList>
            <person name="Gilroy R."/>
            <person name="Ravi A."/>
            <person name="Getino M."/>
            <person name="Pursley I."/>
            <person name="Horton D.L."/>
            <person name="Alikhan N.F."/>
            <person name="Baker D."/>
            <person name="Gharbi K."/>
            <person name="Hall N."/>
            <person name="Watson M."/>
            <person name="Adriaenssens E.M."/>
            <person name="Foster-Nyarko E."/>
            <person name="Jarju S."/>
            <person name="Secka A."/>
            <person name="Antonio M."/>
            <person name="Oren A."/>
            <person name="Chaudhuri R.R."/>
            <person name="La Ragione R."/>
            <person name="Hildebrand F."/>
            <person name="Pallen M.J."/>
        </authorList>
    </citation>
    <scope>NUCLEOTIDE SEQUENCE</scope>
    <source>
        <strain evidence="7">ChiGjej1B1-19959</strain>
    </source>
</reference>
<evidence type="ECO:0000256" key="2">
    <source>
        <dbReference type="ARBA" id="ARBA00005695"/>
    </source>
</evidence>
<dbReference type="AlphaFoldDB" id="A0A9D1IFU8"/>
<evidence type="ECO:0000313" key="7">
    <source>
        <dbReference type="EMBL" id="HIU35911.1"/>
    </source>
</evidence>
<keyword evidence="4 5" id="KW-0732">Signal</keyword>
<comment type="subcellular location">
    <subcellularLocation>
        <location evidence="1">Cell envelope</location>
    </subcellularLocation>
</comment>
<evidence type="ECO:0000256" key="5">
    <source>
        <dbReference type="SAM" id="SignalP"/>
    </source>
</evidence>
<comment type="similarity">
    <text evidence="2">Belongs to the bacterial solute-binding protein 5 family.</text>
</comment>
<dbReference type="CDD" id="cd08504">
    <property type="entry name" value="PBP2_OppA"/>
    <property type="match status" value="1"/>
</dbReference>
<proteinExistence type="inferred from homology"/>
<keyword evidence="3" id="KW-0813">Transport</keyword>
<dbReference type="InterPro" id="IPR000914">
    <property type="entry name" value="SBP_5_dom"/>
</dbReference>
<dbReference type="PROSITE" id="PS51257">
    <property type="entry name" value="PROKAR_LIPOPROTEIN"/>
    <property type="match status" value="1"/>
</dbReference>
<dbReference type="PANTHER" id="PTHR30290">
    <property type="entry name" value="PERIPLASMIC BINDING COMPONENT OF ABC TRANSPORTER"/>
    <property type="match status" value="1"/>
</dbReference>
<evidence type="ECO:0000256" key="3">
    <source>
        <dbReference type="ARBA" id="ARBA00022448"/>
    </source>
</evidence>
<accession>A0A9D1IFU8</accession>
<dbReference type="Pfam" id="PF00496">
    <property type="entry name" value="SBP_bac_5"/>
    <property type="match status" value="1"/>
</dbReference>
<evidence type="ECO:0000256" key="1">
    <source>
        <dbReference type="ARBA" id="ARBA00004196"/>
    </source>
</evidence>
<evidence type="ECO:0000259" key="6">
    <source>
        <dbReference type="Pfam" id="PF00496"/>
    </source>
</evidence>
<comment type="caution">
    <text evidence="7">The sequence shown here is derived from an EMBL/GenBank/DDBJ whole genome shotgun (WGS) entry which is preliminary data.</text>
</comment>
<feature type="domain" description="Solute-binding protein family 5" evidence="6">
    <location>
        <begin position="74"/>
        <end position="464"/>
    </location>
</feature>
<dbReference type="InterPro" id="IPR030678">
    <property type="entry name" value="Peptide/Ni-bd"/>
</dbReference>
<evidence type="ECO:0000256" key="4">
    <source>
        <dbReference type="ARBA" id="ARBA00022729"/>
    </source>
</evidence>
<evidence type="ECO:0000313" key="8">
    <source>
        <dbReference type="Proteomes" id="UP000824071"/>
    </source>
</evidence>
<dbReference type="Gene3D" id="3.90.76.10">
    <property type="entry name" value="Dipeptide-binding Protein, Domain 1"/>
    <property type="match status" value="1"/>
</dbReference>
<feature type="chain" id="PRO_5038972867" evidence="5">
    <location>
        <begin position="31"/>
        <end position="545"/>
    </location>
</feature>
<dbReference type="Gene3D" id="3.10.105.10">
    <property type="entry name" value="Dipeptide-binding Protein, Domain 3"/>
    <property type="match status" value="1"/>
</dbReference>
<name>A0A9D1IFU8_9FIRM</name>
<reference evidence="7" key="1">
    <citation type="submission" date="2020-10" db="EMBL/GenBank/DDBJ databases">
        <authorList>
            <person name="Gilroy R."/>
        </authorList>
    </citation>
    <scope>NUCLEOTIDE SEQUENCE</scope>
    <source>
        <strain evidence="7">ChiGjej1B1-19959</strain>
    </source>
</reference>
<organism evidence="7 8">
    <name type="scientific">Candidatus Fimenecus excrementigallinarum</name>
    <dbReference type="NCBI Taxonomy" id="2840816"/>
    <lineage>
        <taxon>Bacteria</taxon>
        <taxon>Bacillati</taxon>
        <taxon>Bacillota</taxon>
        <taxon>Clostridia</taxon>
        <taxon>Candidatus Fimenecus</taxon>
    </lineage>
</organism>
<sequence>MLKKGLAAALALTCLLLSLSGCLGQMQADAAFSIAITDEPDSLDPQIADSDAERLAAVNCYEGLMAVDENGALLPGVAESYTVSPDGLVYTFKLRQDTHWAMFSGHEDLLGENFRDSYDSTVCAADFVFGLRRAVDPQTGAPDAYLLTAIAGAQEILAGRAAVSTLGVEAPDAFTVRITLAQKDDNFLYALTSPAAMPCDEEFFVLTGGRYGLEPGLTLCNGPFHVSRWTQETSIRLTRNDDYVGAREVKPATVTLSFLADLQELPTRMENGSYDAAFLTQAQFAALEDTSALTSQPLENITLAFLFNRSSGALQNENLRKALALSLSPDRVSALAADAAPAAGIVPPYCAIGENAYRTARGAASALGYDESAARACFDEALLELGASSVELEILCDEAYAEFARQVVQGWQRALGVKFVATVRAEDGAMFEAAYRDGNYTVALYPIHASSASTAGFLESFRDSALLGGVTDTAYNALLDRVHASAGDFSALQTAAAAAEDYLLQHAVLLPVTYLQSCFVTNADTSGIYFYSSESYVYFINALKK</sequence>
<dbReference type="GO" id="GO:0043190">
    <property type="term" value="C:ATP-binding cassette (ABC) transporter complex"/>
    <property type="evidence" value="ECO:0007669"/>
    <property type="project" value="InterPro"/>
</dbReference>
<dbReference type="GO" id="GO:0030313">
    <property type="term" value="C:cell envelope"/>
    <property type="evidence" value="ECO:0007669"/>
    <property type="project" value="UniProtKB-SubCell"/>
</dbReference>
<dbReference type="GO" id="GO:1904680">
    <property type="term" value="F:peptide transmembrane transporter activity"/>
    <property type="evidence" value="ECO:0007669"/>
    <property type="project" value="TreeGrafter"/>
</dbReference>
<feature type="signal peptide" evidence="5">
    <location>
        <begin position="1"/>
        <end position="30"/>
    </location>
</feature>